<evidence type="ECO:0000256" key="1">
    <source>
        <dbReference type="SAM" id="MobiDB-lite"/>
    </source>
</evidence>
<evidence type="ECO:0000313" key="5">
    <source>
        <dbReference type="EMBL" id="OUL58522.1"/>
    </source>
</evidence>
<keyword evidence="6" id="KW-1185">Reference proteome</keyword>
<evidence type="ECO:0000256" key="2">
    <source>
        <dbReference type="SAM" id="Phobius"/>
    </source>
</evidence>
<dbReference type="AlphaFoldDB" id="A0A244CSD3"/>
<protein>
    <submittedName>
        <fullName evidence="5">Protein BatD</fullName>
    </submittedName>
</protein>
<keyword evidence="2" id="KW-1133">Transmembrane helix</keyword>
<dbReference type="Pfam" id="PF13584">
    <property type="entry name" value="BatD"/>
    <property type="match status" value="3"/>
</dbReference>
<keyword evidence="2" id="KW-0812">Transmembrane</keyword>
<reference evidence="5 6" key="1">
    <citation type="submission" date="2017-02" db="EMBL/GenBank/DDBJ databases">
        <title>Pseudoalteromonas ulvae TC14 Genome.</title>
        <authorList>
            <person name="Molmeret M."/>
        </authorList>
    </citation>
    <scope>NUCLEOTIDE SEQUENCE [LARGE SCALE GENOMIC DNA]</scope>
    <source>
        <strain evidence="5">TC14</strain>
    </source>
</reference>
<accession>A0A244CSD3</accession>
<proteinExistence type="predicted"/>
<feature type="chain" id="PRO_5013349190" evidence="3">
    <location>
        <begin position="20"/>
        <end position="541"/>
    </location>
</feature>
<feature type="domain" description="DUF7939" evidence="4">
    <location>
        <begin position="446"/>
        <end position="525"/>
    </location>
</feature>
<dbReference type="EMBL" id="MWPV01000002">
    <property type="protein sequence ID" value="OUL58522.1"/>
    <property type="molecule type" value="Genomic_DNA"/>
</dbReference>
<dbReference type="Pfam" id="PF25607">
    <property type="entry name" value="DUF7939"/>
    <property type="match status" value="1"/>
</dbReference>
<dbReference type="InterPro" id="IPR025738">
    <property type="entry name" value="BatD"/>
</dbReference>
<name>A0A244CSD3_PSEDV</name>
<dbReference type="PANTHER" id="PTHR40940:SF1">
    <property type="entry name" value="PROTEIN BATD"/>
    <property type="match status" value="1"/>
</dbReference>
<sequence>MVMRCILLLIIICSPHVLALTKLDASVNKNPVLQGEYFVLTIQADDNVQGAQPDTSVLLKDFVVGPTSVSSHTSIINGSISKKTTWQVELMSRKSGQFAIPAFEINGVKSQPYTLTVVKQDLDQQSDDIFIKTSMTPNSLYVQQAGVYNVKLYLAKELRDGQLSAPIMDNAQISQLGKQIESTEIINGKRYLVVSRDYLVQPQKSGDFTITAPSFNGRIQENYRAIAASAVAEDTLLTVKSIPANYQGDWLPSEMVSLHEQWQPEDTQVEVGTPLTRTITLTALGITKEQLPEITLPEIAGIRTYPDQAENNHNVRDGRVISQRVESIALLPQKPGTYQLPEVKIPWFNTVVNRIEYATLPSRTLTVVASSTNPSPSAPMSAPEQPSVQNPQFNTQTSEMTPLQWGLIASGYLLWLITLLLWWLQRNKRPQVIKPAVQTDSQLSDKDVLAQLATAVKSNDNRAFYQHTLALAKLRCNNQSASLDDLAALYGNPSLAAQLNQLQASLYGNQQANVDLASILDTLKLAPSAQQLHASALKPLY</sequence>
<dbReference type="OrthoDB" id="5293418at2"/>
<dbReference type="Proteomes" id="UP000194841">
    <property type="component" value="Unassembled WGS sequence"/>
</dbReference>
<feature type="region of interest" description="Disordered" evidence="1">
    <location>
        <begin position="368"/>
        <end position="394"/>
    </location>
</feature>
<keyword evidence="2" id="KW-0472">Membrane</keyword>
<feature type="compositionally biased region" description="Polar residues" evidence="1">
    <location>
        <begin position="384"/>
        <end position="394"/>
    </location>
</feature>
<evidence type="ECO:0000313" key="6">
    <source>
        <dbReference type="Proteomes" id="UP000194841"/>
    </source>
</evidence>
<feature type="transmembrane region" description="Helical" evidence="2">
    <location>
        <begin position="403"/>
        <end position="424"/>
    </location>
</feature>
<comment type="caution">
    <text evidence="5">The sequence shown here is derived from an EMBL/GenBank/DDBJ whole genome shotgun (WGS) entry which is preliminary data.</text>
</comment>
<dbReference type="InterPro" id="IPR057699">
    <property type="entry name" value="DUF7939"/>
</dbReference>
<gene>
    <name evidence="5" type="ORF">B1199_09375</name>
</gene>
<evidence type="ECO:0000259" key="4">
    <source>
        <dbReference type="Pfam" id="PF25607"/>
    </source>
</evidence>
<keyword evidence="3" id="KW-0732">Signal</keyword>
<dbReference type="RefSeq" id="WP_086743824.1">
    <property type="nucleotide sequence ID" value="NZ_MWPV01000002.1"/>
</dbReference>
<evidence type="ECO:0000256" key="3">
    <source>
        <dbReference type="SAM" id="SignalP"/>
    </source>
</evidence>
<organism evidence="5 6">
    <name type="scientific">Pseudoalteromonas ulvae</name>
    <dbReference type="NCBI Taxonomy" id="107327"/>
    <lineage>
        <taxon>Bacteria</taxon>
        <taxon>Pseudomonadati</taxon>
        <taxon>Pseudomonadota</taxon>
        <taxon>Gammaproteobacteria</taxon>
        <taxon>Alteromonadales</taxon>
        <taxon>Pseudoalteromonadaceae</taxon>
        <taxon>Pseudoalteromonas</taxon>
    </lineage>
</organism>
<dbReference type="PANTHER" id="PTHR40940">
    <property type="entry name" value="PROTEIN BATD-RELATED"/>
    <property type="match status" value="1"/>
</dbReference>
<feature type="signal peptide" evidence="3">
    <location>
        <begin position="1"/>
        <end position="19"/>
    </location>
</feature>